<dbReference type="OrthoDB" id="9763076at2"/>
<dbReference type="AlphaFoldDB" id="A0A5C6RM02"/>
<gene>
    <name evidence="2" type="ORF">FRY97_12990</name>
</gene>
<keyword evidence="1" id="KW-0812">Transmembrane</keyword>
<accession>A0A5C6RM02</accession>
<dbReference type="PANTHER" id="PTHR37947:SF1">
    <property type="entry name" value="BLL2462 PROTEIN"/>
    <property type="match status" value="1"/>
</dbReference>
<evidence type="ECO:0000313" key="2">
    <source>
        <dbReference type="EMBL" id="TXB62650.1"/>
    </source>
</evidence>
<dbReference type="PANTHER" id="PTHR37947">
    <property type="entry name" value="BLL2462 PROTEIN"/>
    <property type="match status" value="1"/>
</dbReference>
<sequence length="698" mass="77672">MDNISFQYPAWYLLLCLACGALYAALLYLRPGALKDQPARLRLGLAVLRFLAVSLIAVLLLEPLLRRIATEVQKPVIVLARDASESVGNALGDEKSSFLERWERLAEGLSEDFEVKPYSFGEGVRPGLDTAFSDKETDIAEALAGIYSLYSGQNLGAVVLASDGIYNKGSNPLYAVSGLNAPLYSVALGDTTPQRDLLVKRVFHNRIVYLGDRFSIQVDVLAENANGARSTLRVYQVSEGGQRLLKEEAVVVNSNRFFETREFILDAPAAGVQRYRVELARIEGESNPVNNRQEIFIDVLDARQKILVLANAPHPDVTAFKQALVGNKNYEVTTAYANDFSERIEAFDFVVLHNLPSARFDLGPIFQSLQEKSIPHLFVAGSQVNFSRFNERQGLVSINNRGGSVNQVQGYWADGFGLFKISDELRSALPGFSPLTAVFGEFTPGAAGAPLLLQRIGKIDTDYPLLAMGEENGVKKGVLCAEGVWKWRLFDYLQHQNHDLFDELIGKMVQYLSVKDDKRRFRVNLPENIFDENEPVAFDAELYNRSFELINEPEAALTVEEEGGKSYDFTFNRSGSTYRLNAGVLPVGNYNFLATTSFGGERFEYQGRFSIQPVQLESFETTADHGALALLSEKYGGELLYPDGIAGLPEKIRSRETVKPVIYETALTHPALNFKWLFGLILLLLGAEWAIRRYKGAY</sequence>
<organism evidence="2 3">
    <name type="scientific">Phaeodactylibacter luteus</name>
    <dbReference type="NCBI Taxonomy" id="1564516"/>
    <lineage>
        <taxon>Bacteria</taxon>
        <taxon>Pseudomonadati</taxon>
        <taxon>Bacteroidota</taxon>
        <taxon>Saprospiria</taxon>
        <taxon>Saprospirales</taxon>
        <taxon>Haliscomenobacteraceae</taxon>
        <taxon>Phaeodactylibacter</taxon>
    </lineage>
</organism>
<dbReference type="Proteomes" id="UP000321580">
    <property type="component" value="Unassembled WGS sequence"/>
</dbReference>
<keyword evidence="3" id="KW-1185">Reference proteome</keyword>
<comment type="caution">
    <text evidence="2">The sequence shown here is derived from an EMBL/GenBank/DDBJ whole genome shotgun (WGS) entry which is preliminary data.</text>
</comment>
<proteinExistence type="predicted"/>
<reference evidence="2 3" key="1">
    <citation type="submission" date="2019-08" db="EMBL/GenBank/DDBJ databases">
        <title>Genome of Phaeodactylibacter luteus.</title>
        <authorList>
            <person name="Bowman J.P."/>
        </authorList>
    </citation>
    <scope>NUCLEOTIDE SEQUENCE [LARGE SCALE GENOMIC DNA]</scope>
    <source>
        <strain evidence="2 3">KCTC 42180</strain>
    </source>
</reference>
<protein>
    <recommendedName>
        <fullName evidence="4">VWA domain-containing protein</fullName>
    </recommendedName>
</protein>
<keyword evidence="1" id="KW-0472">Membrane</keyword>
<feature type="transmembrane region" description="Helical" evidence="1">
    <location>
        <begin position="41"/>
        <end position="61"/>
    </location>
</feature>
<keyword evidence="1" id="KW-1133">Transmembrane helix</keyword>
<feature type="transmembrane region" description="Helical" evidence="1">
    <location>
        <begin position="12"/>
        <end position="29"/>
    </location>
</feature>
<name>A0A5C6RM02_9BACT</name>
<evidence type="ECO:0000256" key="1">
    <source>
        <dbReference type="SAM" id="Phobius"/>
    </source>
</evidence>
<dbReference type="EMBL" id="VOOR01000026">
    <property type="protein sequence ID" value="TXB62650.1"/>
    <property type="molecule type" value="Genomic_DNA"/>
</dbReference>
<evidence type="ECO:0008006" key="4">
    <source>
        <dbReference type="Google" id="ProtNLM"/>
    </source>
</evidence>
<dbReference type="RefSeq" id="WP_147167975.1">
    <property type="nucleotide sequence ID" value="NZ_VOOR01000026.1"/>
</dbReference>
<evidence type="ECO:0000313" key="3">
    <source>
        <dbReference type="Proteomes" id="UP000321580"/>
    </source>
</evidence>